<dbReference type="AlphaFoldDB" id="A0A6J1WR29"/>
<feature type="binding site" evidence="7">
    <location>
        <position position="92"/>
    </location>
    <ligand>
        <name>S-adenosyl-L-methionine</name>
        <dbReference type="ChEBI" id="CHEBI:59789"/>
    </ligand>
</feature>
<dbReference type="GO" id="GO:0000463">
    <property type="term" value="P:maturation of LSU-rRNA from tricistronic rRNA transcript (SSU-rRNA, 5.8S rRNA, LSU-rRNA)"/>
    <property type="evidence" value="ECO:0007669"/>
    <property type="project" value="TreeGrafter"/>
</dbReference>
<evidence type="ECO:0000256" key="8">
    <source>
        <dbReference type="SAM" id="MobiDB-lite"/>
    </source>
</evidence>
<keyword evidence="4 7" id="KW-0808">Transferase</keyword>
<dbReference type="InterPro" id="IPR024576">
    <property type="entry name" value="rRNA_MeTfrase_Spb1_DUF3381"/>
</dbReference>
<gene>
    <name evidence="13" type="primary">LOC113517456</name>
</gene>
<keyword evidence="1 7" id="KW-0690">Ribosome biogenesis</keyword>
<dbReference type="PANTHER" id="PTHR10920">
    <property type="entry name" value="RIBOSOMAL RNA METHYLTRANSFERASE"/>
    <property type="match status" value="1"/>
</dbReference>
<feature type="compositionally biased region" description="Polar residues" evidence="8">
    <location>
        <begin position="502"/>
        <end position="524"/>
    </location>
</feature>
<dbReference type="InterPro" id="IPR028589">
    <property type="entry name" value="SPB1-like"/>
</dbReference>
<name>A0A6J1WR29_GALME</name>
<dbReference type="HAMAP" id="MF_03163">
    <property type="entry name" value="RNA_methyltr_E_SPB1"/>
    <property type="match status" value="1"/>
</dbReference>
<feature type="coiled-coil region" evidence="7">
    <location>
        <begin position="737"/>
        <end position="774"/>
    </location>
</feature>
<feature type="region of interest" description="Disordered" evidence="8">
    <location>
        <begin position="455"/>
        <end position="532"/>
    </location>
</feature>
<feature type="region of interest" description="Disordered" evidence="8">
    <location>
        <begin position="576"/>
        <end position="637"/>
    </location>
</feature>
<evidence type="ECO:0000313" key="13">
    <source>
        <dbReference type="RefSeq" id="XP_026757923.2"/>
    </source>
</evidence>
<accession>A0A6J1WR29</accession>
<dbReference type="Pfam" id="PF11861">
    <property type="entry name" value="DUF3381"/>
    <property type="match status" value="1"/>
</dbReference>
<feature type="binding site" evidence="7">
    <location>
        <position position="56"/>
    </location>
    <ligand>
        <name>S-adenosyl-L-methionine</name>
        <dbReference type="ChEBI" id="CHEBI:59789"/>
    </ligand>
</feature>
<dbReference type="InterPro" id="IPR050082">
    <property type="entry name" value="RNA_methyltr_RlmE"/>
</dbReference>
<dbReference type="GO" id="GO:0008650">
    <property type="term" value="F:rRNA (uridine-2'-O-)-methyltransferase activity"/>
    <property type="evidence" value="ECO:0007669"/>
    <property type="project" value="TreeGrafter"/>
</dbReference>
<comment type="function">
    <text evidence="7">Probable methyltransferase involved in the maturation of rRNA and in the biogenesis of ribosomal subunits.</text>
</comment>
<dbReference type="GO" id="GO:0016435">
    <property type="term" value="F:rRNA (guanine) methyltransferase activity"/>
    <property type="evidence" value="ECO:0007669"/>
    <property type="project" value="TreeGrafter"/>
</dbReference>
<dbReference type="GO" id="GO:0005730">
    <property type="term" value="C:nucleolus"/>
    <property type="evidence" value="ECO:0007669"/>
    <property type="project" value="UniProtKB-SubCell"/>
</dbReference>
<evidence type="ECO:0000259" key="9">
    <source>
        <dbReference type="Pfam" id="PF01728"/>
    </source>
</evidence>
<comment type="catalytic activity">
    <reaction evidence="7">
        <text>a ribonucleotide in rRNA + S-adenosyl-L-methionine = a 2'-O-methylribonucleotide in rRNA + S-adenosyl-L-homocysteine + H(+)</text>
        <dbReference type="Rhea" id="RHEA:48628"/>
        <dbReference type="Rhea" id="RHEA-COMP:12164"/>
        <dbReference type="Rhea" id="RHEA-COMP:12165"/>
        <dbReference type="ChEBI" id="CHEBI:15378"/>
        <dbReference type="ChEBI" id="CHEBI:57856"/>
        <dbReference type="ChEBI" id="CHEBI:59789"/>
        <dbReference type="ChEBI" id="CHEBI:90675"/>
        <dbReference type="ChEBI" id="CHEBI:90676"/>
    </reaction>
</comment>
<comment type="subcellular location">
    <subcellularLocation>
        <location evidence="7">Nucleus</location>
        <location evidence="7">Nucleolus</location>
    </subcellularLocation>
</comment>
<evidence type="ECO:0000313" key="12">
    <source>
        <dbReference type="Proteomes" id="UP001652740"/>
    </source>
</evidence>
<organism evidence="12 13">
    <name type="scientific">Galleria mellonella</name>
    <name type="common">Greater wax moth</name>
    <dbReference type="NCBI Taxonomy" id="7137"/>
    <lineage>
        <taxon>Eukaryota</taxon>
        <taxon>Metazoa</taxon>
        <taxon>Ecdysozoa</taxon>
        <taxon>Arthropoda</taxon>
        <taxon>Hexapoda</taxon>
        <taxon>Insecta</taxon>
        <taxon>Pterygota</taxon>
        <taxon>Neoptera</taxon>
        <taxon>Endopterygota</taxon>
        <taxon>Lepidoptera</taxon>
        <taxon>Glossata</taxon>
        <taxon>Ditrysia</taxon>
        <taxon>Pyraloidea</taxon>
        <taxon>Pyralidae</taxon>
        <taxon>Galleriinae</taxon>
        <taxon>Galleria</taxon>
    </lineage>
</organism>
<dbReference type="HAMAP" id="MF_01547">
    <property type="entry name" value="RNA_methyltr_E"/>
    <property type="match status" value="1"/>
</dbReference>
<dbReference type="InterPro" id="IPR015507">
    <property type="entry name" value="rRNA-MeTfrase_E"/>
</dbReference>
<feature type="coiled-coil region" evidence="7">
    <location>
        <begin position="318"/>
        <end position="387"/>
    </location>
</feature>
<feature type="domain" description="Ribosomal RNA methyltransferase FtsJ" evidence="9">
    <location>
        <begin position="24"/>
        <end position="200"/>
    </location>
</feature>
<evidence type="ECO:0000256" key="3">
    <source>
        <dbReference type="ARBA" id="ARBA00022603"/>
    </source>
</evidence>
<dbReference type="GeneID" id="113517456"/>
<keyword evidence="7" id="KW-0175">Coiled coil</keyword>
<dbReference type="Pfam" id="PF07780">
    <property type="entry name" value="Spb1_C"/>
    <property type="match status" value="1"/>
</dbReference>
<comment type="similarity">
    <text evidence="7">Belongs to the class I-like SAM-binding methyltransferase superfamily. RNA methyltransferase RlmE family. SPB1 subfamily.</text>
</comment>
<dbReference type="KEGG" id="gmw:113517456"/>
<keyword evidence="2 7" id="KW-0698">rRNA processing</keyword>
<evidence type="ECO:0000256" key="1">
    <source>
        <dbReference type="ARBA" id="ARBA00022517"/>
    </source>
</evidence>
<dbReference type="InParanoid" id="A0A6J1WR29"/>
<feature type="domain" description="Ribosomal RNA methyltransferase SPB1-like C-terminal" evidence="10">
    <location>
        <begin position="640"/>
        <end position="837"/>
    </location>
</feature>
<feature type="active site" description="Proton acceptor" evidence="7">
    <location>
        <position position="157"/>
    </location>
</feature>
<evidence type="ECO:0000256" key="7">
    <source>
        <dbReference type="HAMAP-Rule" id="MF_03163"/>
    </source>
</evidence>
<dbReference type="InterPro" id="IPR002877">
    <property type="entry name" value="RNA_MeTrfase_FtsJ_dom"/>
</dbReference>
<dbReference type="Pfam" id="PF01728">
    <property type="entry name" value="FtsJ"/>
    <property type="match status" value="1"/>
</dbReference>
<reference evidence="13" key="1">
    <citation type="submission" date="2025-08" db="UniProtKB">
        <authorList>
            <consortium name="RefSeq"/>
        </authorList>
    </citation>
    <scope>IDENTIFICATION</scope>
    <source>
        <tissue evidence="13">Whole larvae</tissue>
    </source>
</reference>
<dbReference type="FunCoup" id="A0A6J1WR29">
    <property type="interactions" value="1656"/>
</dbReference>
<evidence type="ECO:0000259" key="11">
    <source>
        <dbReference type="Pfam" id="PF11861"/>
    </source>
</evidence>
<dbReference type="Proteomes" id="UP001652740">
    <property type="component" value="Unplaced"/>
</dbReference>
<keyword evidence="3 7" id="KW-0489">Methyltransferase</keyword>
<feature type="compositionally biased region" description="Basic residues" evidence="8">
    <location>
        <begin position="840"/>
        <end position="859"/>
    </location>
</feature>
<dbReference type="InterPro" id="IPR029063">
    <property type="entry name" value="SAM-dependent_MTases_sf"/>
</dbReference>
<feature type="binding site" evidence="7">
    <location>
        <position position="58"/>
    </location>
    <ligand>
        <name>S-adenosyl-L-methionine</name>
        <dbReference type="ChEBI" id="CHEBI:59789"/>
    </ligand>
</feature>
<dbReference type="EC" id="2.1.1.-" evidence="7"/>
<feature type="compositionally biased region" description="Basic and acidic residues" evidence="8">
    <location>
        <begin position="821"/>
        <end position="839"/>
    </location>
</feature>
<evidence type="ECO:0000256" key="4">
    <source>
        <dbReference type="ARBA" id="ARBA00022679"/>
    </source>
</evidence>
<dbReference type="PANTHER" id="PTHR10920:SF13">
    <property type="entry name" value="PRE-RRNA 2'-O-RIBOSE RNA METHYLTRANSFERASE FTSJ3"/>
    <property type="match status" value="1"/>
</dbReference>
<dbReference type="RefSeq" id="XP_026757923.2">
    <property type="nucleotide sequence ID" value="XM_026902122.3"/>
</dbReference>
<dbReference type="GO" id="GO:0030687">
    <property type="term" value="C:preribosome, large subunit precursor"/>
    <property type="evidence" value="ECO:0007669"/>
    <property type="project" value="TreeGrafter"/>
</dbReference>
<feature type="compositionally biased region" description="Basic residues" evidence="8">
    <location>
        <begin position="802"/>
        <end position="813"/>
    </location>
</feature>
<feature type="compositionally biased region" description="Acidic residues" evidence="8">
    <location>
        <begin position="606"/>
        <end position="627"/>
    </location>
</feature>
<evidence type="ECO:0000259" key="10">
    <source>
        <dbReference type="Pfam" id="PF07780"/>
    </source>
</evidence>
<keyword evidence="12" id="KW-1185">Reference proteome</keyword>
<protein>
    <recommendedName>
        <fullName evidence="7">Putative rRNA methyltransferase</fullName>
        <ecNumber evidence="7">2.1.1.-</ecNumber>
    </recommendedName>
    <alternativeName>
        <fullName evidence="7">2'-O-ribose RNA methyltransferase SPB1 homolog</fullName>
    </alternativeName>
</protein>
<keyword evidence="5 7" id="KW-0949">S-adenosyl-L-methionine</keyword>
<dbReference type="SUPFAM" id="SSF53335">
    <property type="entry name" value="S-adenosyl-L-methionine-dependent methyltransferases"/>
    <property type="match status" value="1"/>
</dbReference>
<feature type="domain" description="DUF3381" evidence="11">
    <location>
        <begin position="235"/>
        <end position="387"/>
    </location>
</feature>
<dbReference type="Gene3D" id="3.40.50.150">
    <property type="entry name" value="Vaccinia Virus protein VP39"/>
    <property type="match status" value="1"/>
</dbReference>
<dbReference type="GO" id="GO:0000466">
    <property type="term" value="P:maturation of 5.8S rRNA from tricistronic rRNA transcript (SSU-rRNA, 5.8S rRNA, LSU-rRNA)"/>
    <property type="evidence" value="ECO:0007669"/>
    <property type="project" value="TreeGrafter"/>
</dbReference>
<sequence>MGKKTKVGKQRKDKYYQLAKETGYRSRAAFKLIQLNRKFGFLQKSRVCIDLCAAPGGWMQVAHQNMPVSSIVIGVDLFPIKPVPGCIGLTEDITTEKCKTAIKKEIKTWKADVVLHDGAPNVGLNWLHDAYQQACLTLSAMKLATNFLREGGWFVTKVFRSKDYHALLWVLKQFFKKVHATKPQASRNESSEIFVVCQGYIAPDTIDPKFLDPKYVFEDLEIVRKQHNNILHPEKQKKAKAEGYKENDYTSHHKIPVSDFIIKDDPIDLLQECSEIVIDDVSIAKHPKTTEEIKICCKDIKVLGRKDLKALLTWLKQIKEWKTSQENETNKLEEKNIEIAGDDIQEKVSDEDDKVDEEIAELQDEERRLTKRKRKQLNKQRQKLAEKMNLKMVLKGDDGPILENHDMFKLSDIKSAQELSRIVDQQPDIVAEASEESDDEPKIKAKYMKYDVESSKLDSSGLYYKDSDSELEMESDSESEKDKESLAFSDSENESKKIDKLTQLNTLRNSNISRAPTIPKNNPLLTDLDNTDPVSKRTLKAELWFQKDCFKEIDEENDEGVDLDKLVETYKEKGKKISEDTVTTKSDGKKFSMKRKLSEIGKSDVDDSDGDTDDDTSDSDYDVEETVNPDNGKAGVKAGKKDDFEIVSQDPELKKLKKSIKMDAETLALGTMIATSKKFKRDIIDDAWNRYAFNDTNLPDWFVEDEKKHMRKPIIVPEIYSEEYKNRLQDINARPIKKVIEAKARKKKRMIKRMERAKKKVEAVMENADMSEREKAQQVRQLYKKAQSDGKKKVTYVVAKKHNTAKRMKRPKGVKGQYKVVDPRMKKDLRAQKAKEKTKGRGKKVKSNKTSKQKGKKVK</sequence>
<dbReference type="InterPro" id="IPR012920">
    <property type="entry name" value="rRNA_MeTfrase_SPB1-like_C"/>
</dbReference>
<evidence type="ECO:0000256" key="2">
    <source>
        <dbReference type="ARBA" id="ARBA00022552"/>
    </source>
</evidence>
<feature type="binding site" evidence="7">
    <location>
        <position position="117"/>
    </location>
    <ligand>
        <name>S-adenosyl-L-methionine</name>
        <dbReference type="ChEBI" id="CHEBI:59789"/>
    </ligand>
</feature>
<feature type="compositionally biased region" description="Basic and acidic residues" evidence="8">
    <location>
        <begin position="586"/>
        <end position="605"/>
    </location>
</feature>
<feature type="region of interest" description="Disordered" evidence="8">
    <location>
        <begin position="802"/>
        <end position="859"/>
    </location>
</feature>
<keyword evidence="6 7" id="KW-0539">Nucleus</keyword>
<feature type="binding site" evidence="7">
    <location>
        <position position="76"/>
    </location>
    <ligand>
        <name>S-adenosyl-L-methionine</name>
        <dbReference type="ChEBI" id="CHEBI:59789"/>
    </ligand>
</feature>
<evidence type="ECO:0000256" key="5">
    <source>
        <dbReference type="ARBA" id="ARBA00022691"/>
    </source>
</evidence>
<evidence type="ECO:0000256" key="6">
    <source>
        <dbReference type="ARBA" id="ARBA00023242"/>
    </source>
</evidence>
<proteinExistence type="inferred from homology"/>